<reference evidence="1" key="1">
    <citation type="journal article" date="2012" name="Nature">
        <title>The tomato genome sequence provides insights into fleshy fruit evolution.</title>
        <authorList>
            <consortium name="Tomato Genome Consortium"/>
        </authorList>
    </citation>
    <scope>NUCLEOTIDE SEQUENCE [LARGE SCALE GENOMIC DNA]</scope>
    <source>
        <strain evidence="1">cv. Heinz 1706</strain>
    </source>
</reference>
<accession>A0A3Q7IUT0</accession>
<proteinExistence type="predicted"/>
<evidence type="ECO:0000313" key="2">
    <source>
        <dbReference type="Proteomes" id="UP000004994"/>
    </source>
</evidence>
<dbReference type="EnsemblPlants" id="Solyc11g030950.2.1">
    <property type="protein sequence ID" value="Solyc11g030950.2.1.1"/>
    <property type="gene ID" value="Solyc11g030950.2"/>
</dbReference>
<reference evidence="1" key="2">
    <citation type="submission" date="2019-01" db="UniProtKB">
        <authorList>
            <consortium name="EnsemblPlants"/>
        </authorList>
    </citation>
    <scope>IDENTIFICATION</scope>
    <source>
        <strain evidence="1">cv. Heinz 1706</strain>
    </source>
</reference>
<dbReference type="AlphaFoldDB" id="A0A3Q7IUT0"/>
<sequence>LREVRENMWWSKNLDLHAAGSQGSDFNAHTINNTRELG</sequence>
<dbReference type="Gramene" id="Solyc11g030950.2.1">
    <property type="protein sequence ID" value="Solyc11g030950.2.1.1"/>
    <property type="gene ID" value="Solyc11g030950.2"/>
</dbReference>
<evidence type="ECO:0000313" key="1">
    <source>
        <dbReference type="EnsemblPlants" id="Solyc11g030950.2.1.1"/>
    </source>
</evidence>
<name>A0A3Q7IUT0_SOLLC</name>
<dbReference type="InParanoid" id="A0A3Q7IUT0"/>
<dbReference type="Proteomes" id="UP000004994">
    <property type="component" value="Chromosome 11"/>
</dbReference>
<organism evidence="1">
    <name type="scientific">Solanum lycopersicum</name>
    <name type="common">Tomato</name>
    <name type="synonym">Lycopersicon esculentum</name>
    <dbReference type="NCBI Taxonomy" id="4081"/>
    <lineage>
        <taxon>Eukaryota</taxon>
        <taxon>Viridiplantae</taxon>
        <taxon>Streptophyta</taxon>
        <taxon>Embryophyta</taxon>
        <taxon>Tracheophyta</taxon>
        <taxon>Spermatophyta</taxon>
        <taxon>Magnoliopsida</taxon>
        <taxon>eudicotyledons</taxon>
        <taxon>Gunneridae</taxon>
        <taxon>Pentapetalae</taxon>
        <taxon>asterids</taxon>
        <taxon>lamiids</taxon>
        <taxon>Solanales</taxon>
        <taxon>Solanaceae</taxon>
        <taxon>Solanoideae</taxon>
        <taxon>Solaneae</taxon>
        <taxon>Solanum</taxon>
        <taxon>Solanum subgen. Lycopersicon</taxon>
    </lineage>
</organism>
<protein>
    <submittedName>
        <fullName evidence="1">Uncharacterized protein</fullName>
    </submittedName>
</protein>
<keyword evidence="2" id="KW-1185">Reference proteome</keyword>